<dbReference type="GeneID" id="94334632"/>
<keyword evidence="3 8" id="KW-0547">Nucleotide-binding</keyword>
<comment type="similarity">
    <text evidence="9">Belongs to the protein kinase superfamily. Ser/Thr protein kinase family. MAP kinase subfamily.</text>
</comment>
<dbReference type="PROSITE" id="PS01351">
    <property type="entry name" value="MAPK"/>
    <property type="match status" value="1"/>
</dbReference>
<proteinExistence type="inferred from homology"/>
<feature type="compositionally biased region" description="Polar residues" evidence="10">
    <location>
        <begin position="73"/>
        <end position="101"/>
    </location>
</feature>
<dbReference type="Gene3D" id="3.30.200.20">
    <property type="entry name" value="Phosphorylase Kinase, domain 1"/>
    <property type="match status" value="1"/>
</dbReference>
<protein>
    <recommendedName>
        <fullName evidence="9">Mitogen-activated protein kinase</fullName>
        <ecNumber evidence="9">2.7.11.24</ecNumber>
    </recommendedName>
</protein>
<dbReference type="GO" id="GO:0004707">
    <property type="term" value="F:MAP kinase activity"/>
    <property type="evidence" value="ECO:0007669"/>
    <property type="project" value="UniProtKB-EC"/>
</dbReference>
<evidence type="ECO:0000256" key="1">
    <source>
        <dbReference type="ARBA" id="ARBA00022527"/>
    </source>
</evidence>
<evidence type="ECO:0000256" key="4">
    <source>
        <dbReference type="ARBA" id="ARBA00022777"/>
    </source>
</evidence>
<comment type="caution">
    <text evidence="12">The sequence shown here is derived from an EMBL/GenBank/DDBJ whole genome shotgun (WGS) entry which is preliminary data.</text>
</comment>
<dbReference type="PANTHER" id="PTHR24055">
    <property type="entry name" value="MITOGEN-ACTIVATED PROTEIN KINASE"/>
    <property type="match status" value="1"/>
</dbReference>
<dbReference type="InterPro" id="IPR000719">
    <property type="entry name" value="Prot_kinase_dom"/>
</dbReference>
<keyword evidence="1 9" id="KW-0723">Serine/threonine-protein kinase</keyword>
<accession>A0AAD9UPZ9</accession>
<dbReference type="InterPro" id="IPR050117">
    <property type="entry name" value="MAPK"/>
</dbReference>
<sequence>MNSKASWKVEERLPYGGQDAPLVLSKFNHKETGFNCGINRFQGNSQSFHSRLSSAETDVPCMQYANVHAIPSSHTTQKKPNMSSYSSTKMRTYSQRVTPSTHEPMKGARVVDLMNAKSRIVSRDKCIVKPNSSGQTKPQVKWELPDRYRMVDIVGSGSYGQVCRAFDIELQRYVAIKRIHKVFEDLIDCKRILREIAILGRLNHPNVVRVLDICVPSNIESFDSIYLVLEIAASDMKLLIRSPAFLTENHIRLLVYNLLCGVHYLHSVGIYHRDLKPANCLFNRDCSVKICDFGLARTCNPKPCNNGLITQMSTVDTCHCPTERSTGMEMGTDIVMNDKANDPFVRQLTGHVVTRWYRAPELILLKNDYNGAIDIWSVGCIFAELLNMIKTNVPNVADRAPLFPGSCCFPLSPDNKHNVKDAQRENDQLNVIFNVLGTPSQEDIDAIPSPQVRRYVELFKRRNGINFAEKYKGTSAQAIDLLQRMLTFNPDKRINCHEAIMHEYFRDIFNPKDLEVPCDLITLPFEDWTSMTEGQLRLAILKEIQRFHKSLKIPHNIVYRP</sequence>
<dbReference type="InterPro" id="IPR003527">
    <property type="entry name" value="MAP_kinase_CS"/>
</dbReference>
<evidence type="ECO:0000256" key="2">
    <source>
        <dbReference type="ARBA" id="ARBA00022679"/>
    </source>
</evidence>
<dbReference type="PROSITE" id="PS00107">
    <property type="entry name" value="PROTEIN_KINASE_ATP"/>
    <property type="match status" value="1"/>
</dbReference>
<dbReference type="FunFam" id="1.10.510.10:FF:000405">
    <property type="entry name" value="Mitogen-activated protein kinase"/>
    <property type="match status" value="1"/>
</dbReference>
<comment type="catalytic activity">
    <reaction evidence="6">
        <text>L-threonyl-[protein] + ATP = O-phospho-L-threonyl-[protein] + ADP + H(+)</text>
        <dbReference type="Rhea" id="RHEA:46608"/>
        <dbReference type="Rhea" id="RHEA-COMP:11060"/>
        <dbReference type="Rhea" id="RHEA-COMP:11605"/>
        <dbReference type="ChEBI" id="CHEBI:15378"/>
        <dbReference type="ChEBI" id="CHEBI:30013"/>
        <dbReference type="ChEBI" id="CHEBI:30616"/>
        <dbReference type="ChEBI" id="CHEBI:61977"/>
        <dbReference type="ChEBI" id="CHEBI:456216"/>
        <dbReference type="EC" id="2.7.11.1"/>
    </reaction>
</comment>
<evidence type="ECO:0000313" key="12">
    <source>
        <dbReference type="EMBL" id="KAK2197335.1"/>
    </source>
</evidence>
<evidence type="ECO:0000313" key="13">
    <source>
        <dbReference type="Proteomes" id="UP001214638"/>
    </source>
</evidence>
<dbReference type="Gene3D" id="1.10.510.10">
    <property type="entry name" value="Transferase(Phosphotransferase) domain 1"/>
    <property type="match status" value="1"/>
</dbReference>
<evidence type="ECO:0000256" key="5">
    <source>
        <dbReference type="ARBA" id="ARBA00022840"/>
    </source>
</evidence>
<dbReference type="EC" id="2.7.11.24" evidence="9"/>
<comment type="cofactor">
    <cofactor evidence="9">
        <name>Mg(2+)</name>
        <dbReference type="ChEBI" id="CHEBI:18420"/>
    </cofactor>
</comment>
<dbReference type="InterPro" id="IPR017441">
    <property type="entry name" value="Protein_kinase_ATP_BS"/>
</dbReference>
<dbReference type="AlphaFoldDB" id="A0AAD9UPZ9"/>
<evidence type="ECO:0000256" key="7">
    <source>
        <dbReference type="ARBA" id="ARBA00048679"/>
    </source>
</evidence>
<dbReference type="RefSeq" id="XP_067804177.1">
    <property type="nucleotide sequence ID" value="XM_067945386.1"/>
</dbReference>
<dbReference type="SMART" id="SM00220">
    <property type="entry name" value="S_TKc"/>
    <property type="match status" value="1"/>
</dbReference>
<dbReference type="FunFam" id="3.30.200.20:FF:000046">
    <property type="entry name" value="Mitogen-activated protein kinase"/>
    <property type="match status" value="1"/>
</dbReference>
<evidence type="ECO:0000256" key="10">
    <source>
        <dbReference type="SAM" id="MobiDB-lite"/>
    </source>
</evidence>
<keyword evidence="2 9" id="KW-0808">Transferase</keyword>
<feature type="domain" description="Protein kinase" evidence="11">
    <location>
        <begin position="148"/>
        <end position="505"/>
    </location>
</feature>
<keyword evidence="5 8" id="KW-0067">ATP-binding</keyword>
<feature type="binding site" evidence="8">
    <location>
        <position position="177"/>
    </location>
    <ligand>
        <name>ATP</name>
        <dbReference type="ChEBI" id="CHEBI:30616"/>
    </ligand>
</feature>
<dbReference type="PROSITE" id="PS50011">
    <property type="entry name" value="PROTEIN_KINASE_DOM"/>
    <property type="match status" value="1"/>
</dbReference>
<gene>
    <name evidence="12" type="ORF">BdWA1_000334</name>
</gene>
<dbReference type="Pfam" id="PF00069">
    <property type="entry name" value="Pkinase"/>
    <property type="match status" value="2"/>
</dbReference>
<organism evidence="12 13">
    <name type="scientific">Babesia duncani</name>
    <dbReference type="NCBI Taxonomy" id="323732"/>
    <lineage>
        <taxon>Eukaryota</taxon>
        <taxon>Sar</taxon>
        <taxon>Alveolata</taxon>
        <taxon>Apicomplexa</taxon>
        <taxon>Aconoidasida</taxon>
        <taxon>Piroplasmida</taxon>
        <taxon>Babesiidae</taxon>
        <taxon>Babesia</taxon>
    </lineage>
</organism>
<comment type="catalytic activity">
    <reaction evidence="9">
        <text>L-threonyl-[protein] + ATP = O-phospho-L-threonyl-[protein] + ADP + H(+)</text>
        <dbReference type="Rhea" id="RHEA:46608"/>
        <dbReference type="Rhea" id="RHEA-COMP:11060"/>
        <dbReference type="Rhea" id="RHEA-COMP:11605"/>
        <dbReference type="ChEBI" id="CHEBI:15378"/>
        <dbReference type="ChEBI" id="CHEBI:30013"/>
        <dbReference type="ChEBI" id="CHEBI:30616"/>
        <dbReference type="ChEBI" id="CHEBI:61977"/>
        <dbReference type="ChEBI" id="CHEBI:456216"/>
        <dbReference type="EC" id="2.7.11.24"/>
    </reaction>
</comment>
<dbReference type="PROSITE" id="PS00108">
    <property type="entry name" value="PROTEIN_KINASE_ST"/>
    <property type="match status" value="1"/>
</dbReference>
<evidence type="ECO:0000259" key="11">
    <source>
        <dbReference type="PROSITE" id="PS50011"/>
    </source>
</evidence>
<dbReference type="InterPro" id="IPR011009">
    <property type="entry name" value="Kinase-like_dom_sf"/>
</dbReference>
<comment type="activity regulation">
    <text evidence="9">Activated by threonine and tyrosine phosphorylation.</text>
</comment>
<name>A0AAD9UPZ9_9APIC</name>
<dbReference type="FunFam" id="1.10.510.10:FF:000624">
    <property type="entry name" value="Mitogen-activated protein kinase"/>
    <property type="match status" value="1"/>
</dbReference>
<keyword evidence="9" id="KW-0460">Magnesium</keyword>
<dbReference type="Proteomes" id="UP001214638">
    <property type="component" value="Unassembled WGS sequence"/>
</dbReference>
<keyword evidence="13" id="KW-1185">Reference proteome</keyword>
<keyword evidence="4 9" id="KW-0418">Kinase</keyword>
<dbReference type="KEGG" id="bdw:94334632"/>
<comment type="catalytic activity">
    <reaction evidence="7">
        <text>L-seryl-[protein] + ATP = O-phospho-L-seryl-[protein] + ADP + H(+)</text>
        <dbReference type="Rhea" id="RHEA:17989"/>
        <dbReference type="Rhea" id="RHEA-COMP:9863"/>
        <dbReference type="Rhea" id="RHEA-COMP:11604"/>
        <dbReference type="ChEBI" id="CHEBI:15378"/>
        <dbReference type="ChEBI" id="CHEBI:29999"/>
        <dbReference type="ChEBI" id="CHEBI:30616"/>
        <dbReference type="ChEBI" id="CHEBI:83421"/>
        <dbReference type="ChEBI" id="CHEBI:456216"/>
        <dbReference type="EC" id="2.7.11.1"/>
    </reaction>
</comment>
<evidence type="ECO:0000256" key="6">
    <source>
        <dbReference type="ARBA" id="ARBA00047899"/>
    </source>
</evidence>
<feature type="region of interest" description="Disordered" evidence="10">
    <location>
        <begin position="73"/>
        <end position="102"/>
    </location>
</feature>
<evidence type="ECO:0000256" key="3">
    <source>
        <dbReference type="ARBA" id="ARBA00022741"/>
    </source>
</evidence>
<dbReference type="GO" id="GO:0005524">
    <property type="term" value="F:ATP binding"/>
    <property type="evidence" value="ECO:0007669"/>
    <property type="project" value="UniProtKB-UniRule"/>
</dbReference>
<evidence type="ECO:0000256" key="9">
    <source>
        <dbReference type="RuleBase" id="RU361165"/>
    </source>
</evidence>
<dbReference type="SUPFAM" id="SSF56112">
    <property type="entry name" value="Protein kinase-like (PK-like)"/>
    <property type="match status" value="1"/>
</dbReference>
<dbReference type="InterPro" id="IPR008271">
    <property type="entry name" value="Ser/Thr_kinase_AS"/>
</dbReference>
<reference evidence="12" key="1">
    <citation type="journal article" date="2023" name="Nat. Microbiol.">
        <title>Babesia duncani multi-omics identifies virulence factors and drug targets.</title>
        <authorList>
            <person name="Singh P."/>
            <person name="Lonardi S."/>
            <person name="Liang Q."/>
            <person name="Vydyam P."/>
            <person name="Khabirova E."/>
            <person name="Fang T."/>
            <person name="Gihaz S."/>
            <person name="Thekkiniath J."/>
            <person name="Munshi M."/>
            <person name="Abel S."/>
            <person name="Ciampossin L."/>
            <person name="Batugedara G."/>
            <person name="Gupta M."/>
            <person name="Lu X.M."/>
            <person name="Lenz T."/>
            <person name="Chakravarty S."/>
            <person name="Cornillot E."/>
            <person name="Hu Y."/>
            <person name="Ma W."/>
            <person name="Gonzalez L.M."/>
            <person name="Sanchez S."/>
            <person name="Estrada K."/>
            <person name="Sanchez-Flores A."/>
            <person name="Montero E."/>
            <person name="Harb O.S."/>
            <person name="Le Roch K.G."/>
            <person name="Mamoun C.B."/>
        </authorList>
    </citation>
    <scope>NUCLEOTIDE SEQUENCE</scope>
    <source>
        <strain evidence="12">WA1</strain>
    </source>
</reference>
<dbReference type="EMBL" id="JALLKP010000001">
    <property type="protein sequence ID" value="KAK2197335.1"/>
    <property type="molecule type" value="Genomic_DNA"/>
</dbReference>
<evidence type="ECO:0000256" key="8">
    <source>
        <dbReference type="PROSITE-ProRule" id="PRU10141"/>
    </source>
</evidence>
<dbReference type="CDD" id="cd07834">
    <property type="entry name" value="STKc_MAPK"/>
    <property type="match status" value="1"/>
</dbReference>